<accession>A0A6J4MML8</accession>
<feature type="compositionally biased region" description="Basic residues" evidence="1">
    <location>
        <begin position="27"/>
        <end position="44"/>
    </location>
</feature>
<organism evidence="2">
    <name type="scientific">uncultured Chloroflexia bacterium</name>
    <dbReference type="NCBI Taxonomy" id="1672391"/>
    <lineage>
        <taxon>Bacteria</taxon>
        <taxon>Bacillati</taxon>
        <taxon>Chloroflexota</taxon>
        <taxon>Chloroflexia</taxon>
        <taxon>environmental samples</taxon>
    </lineage>
</organism>
<feature type="region of interest" description="Disordered" evidence="1">
    <location>
        <begin position="21"/>
        <end position="52"/>
    </location>
</feature>
<sequence>MDHYAPLAFDHIQSLLRERCKSVERSHTKHSSARSSKSRRRSRKREVFGRRC</sequence>
<dbReference type="AlphaFoldDB" id="A0A6J4MML8"/>
<evidence type="ECO:0000313" key="2">
    <source>
        <dbReference type="EMBL" id="CAA9359266.1"/>
    </source>
</evidence>
<dbReference type="EMBL" id="CADCTR010002546">
    <property type="protein sequence ID" value="CAA9359266.1"/>
    <property type="molecule type" value="Genomic_DNA"/>
</dbReference>
<gene>
    <name evidence="2" type="ORF">AVDCRST_MAG93-7556</name>
</gene>
<protein>
    <submittedName>
        <fullName evidence="2">Uncharacterized protein</fullName>
    </submittedName>
</protein>
<evidence type="ECO:0000256" key="1">
    <source>
        <dbReference type="SAM" id="MobiDB-lite"/>
    </source>
</evidence>
<proteinExistence type="predicted"/>
<name>A0A6J4MML8_9CHLR</name>
<reference evidence="2" key="1">
    <citation type="submission" date="2020-02" db="EMBL/GenBank/DDBJ databases">
        <authorList>
            <person name="Meier V. D."/>
        </authorList>
    </citation>
    <scope>NUCLEOTIDE SEQUENCE</scope>
    <source>
        <strain evidence="2">AVDCRST_MAG93</strain>
    </source>
</reference>